<sequence length="70" mass="8162">MTLEQYFLPQDELTLKNFVKEKNTVLEEKVVGLEQTKQELEANQKELEKELEFEMASADCHLDAINTCKD</sequence>
<name>A0A9W4WKC8_9GLOM</name>
<dbReference type="Proteomes" id="UP001153678">
    <property type="component" value="Unassembled WGS sequence"/>
</dbReference>
<accession>A0A9W4WKC8</accession>
<dbReference type="AlphaFoldDB" id="A0A9W4WKC8"/>
<dbReference type="EMBL" id="CAMKVN010000484">
    <property type="protein sequence ID" value="CAI2168418.1"/>
    <property type="molecule type" value="Genomic_DNA"/>
</dbReference>
<organism evidence="2 3">
    <name type="scientific">Funneliformis geosporum</name>
    <dbReference type="NCBI Taxonomy" id="1117311"/>
    <lineage>
        <taxon>Eukaryota</taxon>
        <taxon>Fungi</taxon>
        <taxon>Fungi incertae sedis</taxon>
        <taxon>Mucoromycota</taxon>
        <taxon>Glomeromycotina</taxon>
        <taxon>Glomeromycetes</taxon>
        <taxon>Glomerales</taxon>
        <taxon>Glomeraceae</taxon>
        <taxon>Funneliformis</taxon>
    </lineage>
</organism>
<reference evidence="2" key="1">
    <citation type="submission" date="2022-08" db="EMBL/GenBank/DDBJ databases">
        <authorList>
            <person name="Kallberg Y."/>
            <person name="Tangrot J."/>
            <person name="Rosling A."/>
        </authorList>
    </citation>
    <scope>NUCLEOTIDE SEQUENCE</scope>
    <source>
        <strain evidence="2">Wild A</strain>
    </source>
</reference>
<evidence type="ECO:0000313" key="2">
    <source>
        <dbReference type="EMBL" id="CAI2168418.1"/>
    </source>
</evidence>
<evidence type="ECO:0000313" key="3">
    <source>
        <dbReference type="Proteomes" id="UP001153678"/>
    </source>
</evidence>
<evidence type="ECO:0000256" key="1">
    <source>
        <dbReference type="SAM" id="Coils"/>
    </source>
</evidence>
<feature type="coiled-coil region" evidence="1">
    <location>
        <begin position="23"/>
        <end position="57"/>
    </location>
</feature>
<keyword evidence="3" id="KW-1185">Reference proteome</keyword>
<gene>
    <name evidence="2" type="ORF">FWILDA_LOCUS3573</name>
</gene>
<protein>
    <submittedName>
        <fullName evidence="2">9632_t:CDS:1</fullName>
    </submittedName>
</protein>
<comment type="caution">
    <text evidence="2">The sequence shown here is derived from an EMBL/GenBank/DDBJ whole genome shotgun (WGS) entry which is preliminary data.</text>
</comment>
<proteinExistence type="predicted"/>
<keyword evidence="1" id="KW-0175">Coiled coil</keyword>